<reference evidence="3 4" key="1">
    <citation type="submission" date="2023-07" db="EMBL/GenBank/DDBJ databases">
        <title>Sequencing the genomes of 1000 actinobacteria strains.</title>
        <authorList>
            <person name="Klenk H.-P."/>
        </authorList>
    </citation>
    <scope>NUCLEOTIDE SEQUENCE [LARGE SCALE GENOMIC DNA]</scope>
    <source>
        <strain evidence="3 4">DSM 46740</strain>
    </source>
</reference>
<evidence type="ECO:0000313" key="4">
    <source>
        <dbReference type="Proteomes" id="UP001225356"/>
    </source>
</evidence>
<dbReference type="InterPro" id="IPR007569">
    <property type="entry name" value="DUF559"/>
</dbReference>
<dbReference type="PANTHER" id="PTHR38590:SF1">
    <property type="entry name" value="BLL0828 PROTEIN"/>
    <property type="match status" value="1"/>
</dbReference>
<keyword evidence="3" id="KW-0540">Nuclease</keyword>
<dbReference type="InterPro" id="IPR011335">
    <property type="entry name" value="Restrct_endonuc-II-like"/>
</dbReference>
<gene>
    <name evidence="3" type="ORF">J2853_007499</name>
</gene>
<sequence length="337" mass="35978">MSELEKAAVGLFPAWLPGAEDIGGPGGAGGSAVRALALRTASVTGHFGPFLAHLAELSLRDTEASPHRPGPFSHDVEPPAHGTGQTPHDIEPPARGAGQTPARRSRRSTRFAPEVRAVGLARVLAAAFDRSHTSIIVHVPAGLSSAAEEVLVAGCEWLAHRGELGIWLTGAPLIAVDRVETVTVRLPPSVVSLARELPGPTSPRSSGARAARTVAYPAVAGVPHPASSAEQALETALSSRDWATGRAWNQTYRSHPLANPVRLDLLWREERCVVEIDGPDHGSPLKYAADRQRDVQLQLDGYAVLRFTNVQVMTDAAAVIDQIKRFLRNRRLEMSKG</sequence>
<dbReference type="Proteomes" id="UP001225356">
    <property type="component" value="Unassembled WGS sequence"/>
</dbReference>
<dbReference type="PANTHER" id="PTHR38590">
    <property type="entry name" value="BLL0828 PROTEIN"/>
    <property type="match status" value="1"/>
</dbReference>
<evidence type="ECO:0000256" key="1">
    <source>
        <dbReference type="SAM" id="MobiDB-lite"/>
    </source>
</evidence>
<dbReference type="EMBL" id="JAUSQU010000001">
    <property type="protein sequence ID" value="MDP9848288.1"/>
    <property type="molecule type" value="Genomic_DNA"/>
</dbReference>
<dbReference type="SUPFAM" id="SSF52980">
    <property type="entry name" value="Restriction endonuclease-like"/>
    <property type="match status" value="1"/>
</dbReference>
<name>A0ABT9QNF2_9ACTN</name>
<proteinExistence type="predicted"/>
<keyword evidence="4" id="KW-1185">Reference proteome</keyword>
<dbReference type="Gene3D" id="3.40.960.10">
    <property type="entry name" value="VSR Endonuclease"/>
    <property type="match status" value="1"/>
</dbReference>
<evidence type="ECO:0000313" key="3">
    <source>
        <dbReference type="EMBL" id="MDP9848288.1"/>
    </source>
</evidence>
<accession>A0ABT9QNF2</accession>
<dbReference type="InterPro" id="IPR047216">
    <property type="entry name" value="Endonuclease_DUF559_bact"/>
</dbReference>
<feature type="domain" description="DUF559" evidence="2">
    <location>
        <begin position="253"/>
        <end position="327"/>
    </location>
</feature>
<dbReference type="RefSeq" id="WP_307565497.1">
    <property type="nucleotide sequence ID" value="NZ_JAUSQU010000001.1"/>
</dbReference>
<feature type="region of interest" description="Disordered" evidence="1">
    <location>
        <begin position="61"/>
        <end position="110"/>
    </location>
</feature>
<dbReference type="GO" id="GO:0004519">
    <property type="term" value="F:endonuclease activity"/>
    <property type="evidence" value="ECO:0007669"/>
    <property type="project" value="UniProtKB-KW"/>
</dbReference>
<organism evidence="3 4">
    <name type="scientific">Streptosporangium lutulentum</name>
    <dbReference type="NCBI Taxonomy" id="1461250"/>
    <lineage>
        <taxon>Bacteria</taxon>
        <taxon>Bacillati</taxon>
        <taxon>Actinomycetota</taxon>
        <taxon>Actinomycetes</taxon>
        <taxon>Streptosporangiales</taxon>
        <taxon>Streptosporangiaceae</taxon>
        <taxon>Streptosporangium</taxon>
    </lineage>
</organism>
<comment type="caution">
    <text evidence="3">The sequence shown here is derived from an EMBL/GenBank/DDBJ whole genome shotgun (WGS) entry which is preliminary data.</text>
</comment>
<protein>
    <submittedName>
        <fullName evidence="3">Very-short-patch-repair endonuclease</fullName>
    </submittedName>
</protein>
<dbReference type="Pfam" id="PF04480">
    <property type="entry name" value="DUF559"/>
    <property type="match status" value="1"/>
</dbReference>
<keyword evidence="3" id="KW-0378">Hydrolase</keyword>
<keyword evidence="3" id="KW-0255">Endonuclease</keyword>
<evidence type="ECO:0000259" key="2">
    <source>
        <dbReference type="Pfam" id="PF04480"/>
    </source>
</evidence>